<proteinExistence type="predicted"/>
<keyword evidence="2" id="KW-1185">Reference proteome</keyword>
<gene>
    <name evidence="1" type="ORF">RM704_33365</name>
</gene>
<comment type="caution">
    <text evidence="1">The sequence shown here is derived from an EMBL/GenBank/DDBJ whole genome shotgun (WGS) entry which is preliminary data.</text>
</comment>
<organism evidence="1 2">
    <name type="scientific">Streptomyces gottesmaniae</name>
    <dbReference type="NCBI Taxonomy" id="3075518"/>
    <lineage>
        <taxon>Bacteria</taxon>
        <taxon>Bacillati</taxon>
        <taxon>Actinomycetota</taxon>
        <taxon>Actinomycetes</taxon>
        <taxon>Kitasatosporales</taxon>
        <taxon>Streptomycetaceae</taxon>
        <taxon>Streptomyces</taxon>
    </lineage>
</organism>
<reference evidence="1" key="1">
    <citation type="submission" date="2024-05" db="EMBL/GenBank/DDBJ databases">
        <title>30 novel species of actinomycetes from the DSMZ collection.</title>
        <authorList>
            <person name="Nouioui I."/>
        </authorList>
    </citation>
    <scope>NUCLEOTIDE SEQUENCE</scope>
    <source>
        <strain evidence="1">DSM 3412</strain>
    </source>
</reference>
<dbReference type="EMBL" id="JAVRFJ010000037">
    <property type="protein sequence ID" value="MDT0572291.1"/>
    <property type="molecule type" value="Genomic_DNA"/>
</dbReference>
<name>A0ABU2Z6S7_9ACTN</name>
<accession>A0ABU2Z6S7</accession>
<dbReference type="Proteomes" id="UP001180737">
    <property type="component" value="Unassembled WGS sequence"/>
</dbReference>
<evidence type="ECO:0000313" key="2">
    <source>
        <dbReference type="Proteomes" id="UP001180737"/>
    </source>
</evidence>
<dbReference type="RefSeq" id="WP_033526545.1">
    <property type="nucleotide sequence ID" value="NZ_JAVRFJ010000037.1"/>
</dbReference>
<sequence>MKQRLAEEQRVREQVIATATAISNMLHDFRAKAGEAADALNVQAADLYDECDKIVRKHHDEALPVIEVMPDFDLRQRANKCSRSMGAGQPR</sequence>
<protein>
    <submittedName>
        <fullName evidence="1">Uncharacterized protein</fullName>
    </submittedName>
</protein>
<evidence type="ECO:0000313" key="1">
    <source>
        <dbReference type="EMBL" id="MDT0572291.1"/>
    </source>
</evidence>